<evidence type="ECO:0000313" key="2">
    <source>
        <dbReference type="EnsemblMetazoa" id="AQUA002646-PA"/>
    </source>
</evidence>
<name>A0A182WYN5_ANOQN</name>
<reference evidence="2" key="1">
    <citation type="submission" date="2020-05" db="UniProtKB">
        <authorList>
            <consortium name="EnsemblMetazoa"/>
        </authorList>
    </citation>
    <scope>IDENTIFICATION</scope>
    <source>
        <strain evidence="2">SANGQUA</strain>
    </source>
</reference>
<proteinExistence type="predicted"/>
<evidence type="ECO:0008006" key="4">
    <source>
        <dbReference type="Google" id="ProtNLM"/>
    </source>
</evidence>
<sequence length="291" mass="33233">MKHTTILISTLLLVTIVASSDPIESACKQFNRQISIYRPQGVVVNQRVRRNLVGLEMEVYINQEERSNPICDLCANATMSGRRRKLLQINKPHMLVLPGDNFQYTVTKRYRNGPPAQLSCKFRVSGDRMIHSHPAVRHCPENAPRSNVVREINYAAEKRLLEDTINELLTACEAAGTTKMLILLGNYQDIESEKALKRYVIGRLESLLPSVEWDGTVEKVYRSNGRFVFEVKTALMKLKILHLVRGAEAAASIVDYDKQARSTYDRDDYFDEDYDEHESTTGVVEKMLLRN</sequence>
<keyword evidence="3" id="KW-1185">Reference proteome</keyword>
<dbReference type="EnsemblMetazoa" id="AQUA002646-RA">
    <property type="protein sequence ID" value="AQUA002646-PA"/>
    <property type="gene ID" value="AQUA002646"/>
</dbReference>
<dbReference type="Proteomes" id="UP000076407">
    <property type="component" value="Unassembled WGS sequence"/>
</dbReference>
<evidence type="ECO:0000313" key="3">
    <source>
        <dbReference type="Proteomes" id="UP000076407"/>
    </source>
</evidence>
<protein>
    <recommendedName>
        <fullName evidence="4">CBM39 domain-containing protein</fullName>
    </recommendedName>
</protein>
<feature type="signal peptide" evidence="1">
    <location>
        <begin position="1"/>
        <end position="20"/>
    </location>
</feature>
<evidence type="ECO:0000256" key="1">
    <source>
        <dbReference type="SAM" id="SignalP"/>
    </source>
</evidence>
<dbReference type="AlphaFoldDB" id="A0A182WYN5"/>
<organism evidence="2 3">
    <name type="scientific">Anopheles quadriannulatus</name>
    <name type="common">Mosquito</name>
    <dbReference type="NCBI Taxonomy" id="34691"/>
    <lineage>
        <taxon>Eukaryota</taxon>
        <taxon>Metazoa</taxon>
        <taxon>Ecdysozoa</taxon>
        <taxon>Arthropoda</taxon>
        <taxon>Hexapoda</taxon>
        <taxon>Insecta</taxon>
        <taxon>Pterygota</taxon>
        <taxon>Neoptera</taxon>
        <taxon>Endopterygota</taxon>
        <taxon>Diptera</taxon>
        <taxon>Nematocera</taxon>
        <taxon>Culicoidea</taxon>
        <taxon>Culicidae</taxon>
        <taxon>Anophelinae</taxon>
        <taxon>Anopheles</taxon>
    </lineage>
</organism>
<dbReference type="VEuPathDB" id="VectorBase:AQUA002646"/>
<feature type="chain" id="PRO_5008142099" description="CBM39 domain-containing protein" evidence="1">
    <location>
        <begin position="21"/>
        <end position="291"/>
    </location>
</feature>
<keyword evidence="1" id="KW-0732">Signal</keyword>
<accession>A0A182WYN5</accession>